<evidence type="ECO:0000313" key="12">
    <source>
        <dbReference type="EMBL" id="KFO32019.1"/>
    </source>
</evidence>
<sequence length="252" mass="29011">MDGDETARTILQFIEEKLTLLHVDVQLQDVDLGGPHREHQVTTDSALATQKYSVAVKGGAICREPFVRPRASAPGRPQPVSIADTHTPERGHRLPRGQPWRVPDSLQPEAWQRGQGYTIRKWPLCRSSENTIPKARDGRFKDVFQILDKHYKTDFDKPEIWYEHRLIDDMVPRWEDYQGRGCSRDHRSPLWREPEGPGFQHNSIASILARTPVLEHRGKLGRNEDLIRFAQMLRCVGKLESGVVTRTWQAEQ</sequence>
<dbReference type="AlphaFoldDB" id="A0A091DIQ6"/>
<reference evidence="12 13" key="1">
    <citation type="submission" date="2013-11" db="EMBL/GenBank/DDBJ databases">
        <title>The Damaraland mole rat (Fukomys damarensis) genome and evolution of African mole rats.</title>
        <authorList>
            <person name="Gladyshev V.N."/>
            <person name="Fang X."/>
        </authorList>
    </citation>
    <scope>NUCLEOTIDE SEQUENCE [LARGE SCALE GENOMIC DNA]</scope>
    <source>
        <tissue evidence="12">Liver</tissue>
    </source>
</reference>
<dbReference type="Proteomes" id="UP000028990">
    <property type="component" value="Unassembled WGS sequence"/>
</dbReference>
<dbReference type="GO" id="GO:0005739">
    <property type="term" value="C:mitochondrion"/>
    <property type="evidence" value="ECO:0007669"/>
    <property type="project" value="TreeGrafter"/>
</dbReference>
<keyword evidence="13" id="KW-1185">Reference proteome</keyword>
<evidence type="ECO:0000256" key="10">
    <source>
        <dbReference type="ARBA" id="ARBA00023211"/>
    </source>
</evidence>
<dbReference type="InterPro" id="IPR004790">
    <property type="entry name" value="Isocitrate_DH_NADP"/>
</dbReference>
<dbReference type="PANTHER" id="PTHR11822:SF21">
    <property type="entry name" value="ISOCITRATE DEHYDROGENASE [NADP], MITOCHONDRIAL"/>
    <property type="match status" value="1"/>
</dbReference>
<evidence type="ECO:0000256" key="4">
    <source>
        <dbReference type="ARBA" id="ARBA00011738"/>
    </source>
</evidence>
<feature type="region of interest" description="Disordered" evidence="11">
    <location>
        <begin position="69"/>
        <end position="104"/>
    </location>
</feature>
<dbReference type="GO" id="GO:0006102">
    <property type="term" value="P:isocitrate metabolic process"/>
    <property type="evidence" value="ECO:0007669"/>
    <property type="project" value="InterPro"/>
</dbReference>
<keyword evidence="6" id="KW-0816">Tricarboxylic acid cycle</keyword>
<name>A0A091DIQ6_FUKDA</name>
<gene>
    <name evidence="12" type="ORF">H920_06588</name>
</gene>
<proteinExistence type="inferred from homology"/>
<evidence type="ECO:0000256" key="2">
    <source>
        <dbReference type="ARBA" id="ARBA00001946"/>
    </source>
</evidence>
<evidence type="ECO:0000256" key="9">
    <source>
        <dbReference type="ARBA" id="ARBA00023002"/>
    </source>
</evidence>
<keyword evidence="9" id="KW-0560">Oxidoreductase</keyword>
<accession>A0A091DIQ6</accession>
<dbReference type="GO" id="GO:0004450">
    <property type="term" value="F:isocitrate dehydrogenase (NADP+) activity"/>
    <property type="evidence" value="ECO:0007669"/>
    <property type="project" value="InterPro"/>
</dbReference>
<evidence type="ECO:0000256" key="3">
    <source>
        <dbReference type="ARBA" id="ARBA00007769"/>
    </source>
</evidence>
<dbReference type="GO" id="GO:0006739">
    <property type="term" value="P:NADP+ metabolic process"/>
    <property type="evidence" value="ECO:0007669"/>
    <property type="project" value="TreeGrafter"/>
</dbReference>
<comment type="similarity">
    <text evidence="3">Belongs to the isocitrate and isopropylmalate dehydrogenases family.</text>
</comment>
<dbReference type="GO" id="GO:0046872">
    <property type="term" value="F:metal ion binding"/>
    <property type="evidence" value="ECO:0007669"/>
    <property type="project" value="UniProtKB-KW"/>
</dbReference>
<keyword evidence="5" id="KW-0329">Glyoxylate bypass</keyword>
<comment type="cofactor">
    <cofactor evidence="1">
        <name>Mn(2+)</name>
        <dbReference type="ChEBI" id="CHEBI:29035"/>
    </cofactor>
</comment>
<keyword evidence="7" id="KW-0479">Metal-binding</keyword>
<keyword evidence="8" id="KW-0460">Magnesium</keyword>
<dbReference type="SUPFAM" id="SSF53659">
    <property type="entry name" value="Isocitrate/Isopropylmalate dehydrogenase-like"/>
    <property type="match status" value="1"/>
</dbReference>
<evidence type="ECO:0000256" key="7">
    <source>
        <dbReference type="ARBA" id="ARBA00022723"/>
    </source>
</evidence>
<evidence type="ECO:0000256" key="1">
    <source>
        <dbReference type="ARBA" id="ARBA00001936"/>
    </source>
</evidence>
<evidence type="ECO:0000256" key="5">
    <source>
        <dbReference type="ARBA" id="ARBA00022435"/>
    </source>
</evidence>
<comment type="subunit">
    <text evidence="4">Homodimer.</text>
</comment>
<dbReference type="EMBL" id="KN122228">
    <property type="protein sequence ID" value="KFO32019.1"/>
    <property type="molecule type" value="Genomic_DNA"/>
</dbReference>
<dbReference type="GO" id="GO:0006099">
    <property type="term" value="P:tricarboxylic acid cycle"/>
    <property type="evidence" value="ECO:0007669"/>
    <property type="project" value="UniProtKB-KW"/>
</dbReference>
<comment type="cofactor">
    <cofactor evidence="2">
        <name>Mg(2+)</name>
        <dbReference type="ChEBI" id="CHEBI:18420"/>
    </cofactor>
</comment>
<dbReference type="PANTHER" id="PTHR11822">
    <property type="entry name" value="NADP-SPECIFIC ISOCITRATE DEHYDROGENASE"/>
    <property type="match status" value="1"/>
</dbReference>
<evidence type="ECO:0000256" key="6">
    <source>
        <dbReference type="ARBA" id="ARBA00022532"/>
    </source>
</evidence>
<dbReference type="Gene3D" id="3.40.718.10">
    <property type="entry name" value="Isopropylmalate Dehydrogenase"/>
    <property type="match status" value="2"/>
</dbReference>
<evidence type="ECO:0000256" key="8">
    <source>
        <dbReference type="ARBA" id="ARBA00022842"/>
    </source>
</evidence>
<dbReference type="GO" id="GO:0006097">
    <property type="term" value="P:glyoxylate cycle"/>
    <property type="evidence" value="ECO:0007669"/>
    <property type="project" value="UniProtKB-KW"/>
</dbReference>
<organism evidence="12 13">
    <name type="scientific">Fukomys damarensis</name>
    <name type="common">Damaraland mole rat</name>
    <name type="synonym">Cryptomys damarensis</name>
    <dbReference type="NCBI Taxonomy" id="885580"/>
    <lineage>
        <taxon>Eukaryota</taxon>
        <taxon>Metazoa</taxon>
        <taxon>Chordata</taxon>
        <taxon>Craniata</taxon>
        <taxon>Vertebrata</taxon>
        <taxon>Euteleostomi</taxon>
        <taxon>Mammalia</taxon>
        <taxon>Eutheria</taxon>
        <taxon>Euarchontoglires</taxon>
        <taxon>Glires</taxon>
        <taxon>Rodentia</taxon>
        <taxon>Hystricomorpha</taxon>
        <taxon>Bathyergidae</taxon>
        <taxon>Fukomys</taxon>
    </lineage>
</organism>
<evidence type="ECO:0000313" key="13">
    <source>
        <dbReference type="Proteomes" id="UP000028990"/>
    </source>
</evidence>
<keyword evidence="10" id="KW-0464">Manganese</keyword>
<protein>
    <submittedName>
        <fullName evidence="12">Isocitrate dehydrogenase [NADP], mitochondrial</fullName>
    </submittedName>
</protein>
<evidence type="ECO:0000256" key="11">
    <source>
        <dbReference type="SAM" id="MobiDB-lite"/>
    </source>
</evidence>